<reference evidence="2 3" key="1">
    <citation type="submission" date="2020-02" db="EMBL/GenBank/DDBJ databases">
        <authorList>
            <person name="Ferguson B K."/>
        </authorList>
    </citation>
    <scope>NUCLEOTIDE SEQUENCE [LARGE SCALE GENOMIC DNA]</scope>
</reference>
<dbReference type="AlphaFoldDB" id="A0A6H5G5Y1"/>
<sequence>MRETLEGERQSWLNHQTQSLSQKEAEIREQLKKEKDHHVEIIMKKMEEEMQVKAKALEHKIAYVMHHGPKISSCR</sequence>
<evidence type="ECO:0000313" key="2">
    <source>
        <dbReference type="EMBL" id="CAA9997628.1"/>
    </source>
</evidence>
<organism evidence="2 3">
    <name type="scientific">Nesidiocoris tenuis</name>
    <dbReference type="NCBI Taxonomy" id="355587"/>
    <lineage>
        <taxon>Eukaryota</taxon>
        <taxon>Metazoa</taxon>
        <taxon>Ecdysozoa</taxon>
        <taxon>Arthropoda</taxon>
        <taxon>Hexapoda</taxon>
        <taxon>Insecta</taxon>
        <taxon>Pterygota</taxon>
        <taxon>Neoptera</taxon>
        <taxon>Paraneoptera</taxon>
        <taxon>Hemiptera</taxon>
        <taxon>Heteroptera</taxon>
        <taxon>Panheteroptera</taxon>
        <taxon>Cimicomorpha</taxon>
        <taxon>Miridae</taxon>
        <taxon>Dicyphina</taxon>
        <taxon>Nesidiocoris</taxon>
    </lineage>
</organism>
<gene>
    <name evidence="2" type="ORF">NTEN_LOCUS3922</name>
</gene>
<dbReference type="OrthoDB" id="197735at2759"/>
<evidence type="ECO:0000256" key="1">
    <source>
        <dbReference type="SAM" id="MobiDB-lite"/>
    </source>
</evidence>
<dbReference type="EMBL" id="CADCXU010005897">
    <property type="protein sequence ID" value="CAA9997628.1"/>
    <property type="molecule type" value="Genomic_DNA"/>
</dbReference>
<protein>
    <submittedName>
        <fullName evidence="2">Uncharacterized protein</fullName>
    </submittedName>
</protein>
<keyword evidence="3" id="KW-1185">Reference proteome</keyword>
<proteinExistence type="predicted"/>
<feature type="region of interest" description="Disordered" evidence="1">
    <location>
        <begin position="1"/>
        <end position="24"/>
    </location>
</feature>
<accession>A0A6H5G5Y1</accession>
<evidence type="ECO:0000313" key="3">
    <source>
        <dbReference type="Proteomes" id="UP000479000"/>
    </source>
</evidence>
<feature type="compositionally biased region" description="Polar residues" evidence="1">
    <location>
        <begin position="11"/>
        <end position="22"/>
    </location>
</feature>
<name>A0A6H5G5Y1_9HEMI</name>
<dbReference type="Proteomes" id="UP000479000">
    <property type="component" value="Unassembled WGS sequence"/>
</dbReference>